<feature type="compositionally biased region" description="Basic and acidic residues" evidence="2">
    <location>
        <begin position="262"/>
        <end position="273"/>
    </location>
</feature>
<feature type="compositionally biased region" description="Low complexity" evidence="2">
    <location>
        <begin position="160"/>
        <end position="174"/>
    </location>
</feature>
<evidence type="ECO:0000313" key="3">
    <source>
        <dbReference type="EMBL" id="KAK8838818.1"/>
    </source>
</evidence>
<feature type="region of interest" description="Disordered" evidence="2">
    <location>
        <begin position="77"/>
        <end position="177"/>
    </location>
</feature>
<reference evidence="3 4" key="1">
    <citation type="submission" date="2024-04" db="EMBL/GenBank/DDBJ databases">
        <title>Tritrichomonas musculus Genome.</title>
        <authorList>
            <person name="Alves-Ferreira E."/>
            <person name="Grigg M."/>
            <person name="Lorenzi H."/>
            <person name="Galac M."/>
        </authorList>
    </citation>
    <scope>NUCLEOTIDE SEQUENCE [LARGE SCALE GENOMIC DNA]</scope>
    <source>
        <strain evidence="3 4">EAF2021</strain>
    </source>
</reference>
<feature type="compositionally biased region" description="Polar residues" evidence="2">
    <location>
        <begin position="216"/>
        <end position="229"/>
    </location>
</feature>
<proteinExistence type="predicted"/>
<keyword evidence="1" id="KW-0175">Coiled coil</keyword>
<feature type="region of interest" description="Disordered" evidence="2">
    <location>
        <begin position="210"/>
        <end position="273"/>
    </location>
</feature>
<comment type="caution">
    <text evidence="3">The sequence shown here is derived from an EMBL/GenBank/DDBJ whole genome shotgun (WGS) entry which is preliminary data.</text>
</comment>
<gene>
    <name evidence="3" type="ORF">M9Y10_032857</name>
</gene>
<dbReference type="Proteomes" id="UP001470230">
    <property type="component" value="Unassembled WGS sequence"/>
</dbReference>
<accession>A0ABR2GYU0</accession>
<sequence>MNDKPIDRESSKEKVDRIQRLRVEIEHIRQENNLLLKNLDKYDDWLFESIDEINDLLDKNISDDSFEYEEDSFEYDFDPNDFNFGEKRKTKNSTQKKSKKLLKVLNQDNDISINNNTSNRNQDNPKIQTATAPKAEDNPKLKVNQGKEQIETDQKANSATLNLPPLQTPQKTPQENSSPLEVLFRLNPQLAAQILRPFLEEYMKKLNLNPNKKEVGSNNQQQRKSLNQKSENESKTEKLNITQNENENKKNITNENTTQEVSELKSDEPFEDL</sequence>
<evidence type="ECO:0000313" key="4">
    <source>
        <dbReference type="Proteomes" id="UP001470230"/>
    </source>
</evidence>
<evidence type="ECO:0000256" key="1">
    <source>
        <dbReference type="SAM" id="Coils"/>
    </source>
</evidence>
<feature type="compositionally biased region" description="Basic residues" evidence="2">
    <location>
        <begin position="88"/>
        <end position="102"/>
    </location>
</feature>
<name>A0ABR2GYU0_9EUKA</name>
<feature type="coiled-coil region" evidence="1">
    <location>
        <begin position="11"/>
        <end position="38"/>
    </location>
</feature>
<keyword evidence="4" id="KW-1185">Reference proteome</keyword>
<evidence type="ECO:0000256" key="2">
    <source>
        <dbReference type="SAM" id="MobiDB-lite"/>
    </source>
</evidence>
<protein>
    <submittedName>
        <fullName evidence="3">Uncharacterized protein</fullName>
    </submittedName>
</protein>
<feature type="compositionally biased region" description="Low complexity" evidence="2">
    <location>
        <begin position="103"/>
        <end position="124"/>
    </location>
</feature>
<organism evidence="3 4">
    <name type="scientific">Tritrichomonas musculus</name>
    <dbReference type="NCBI Taxonomy" id="1915356"/>
    <lineage>
        <taxon>Eukaryota</taxon>
        <taxon>Metamonada</taxon>
        <taxon>Parabasalia</taxon>
        <taxon>Tritrichomonadida</taxon>
        <taxon>Tritrichomonadidae</taxon>
        <taxon>Tritrichomonas</taxon>
    </lineage>
</organism>
<dbReference type="EMBL" id="JAPFFF010000054">
    <property type="protein sequence ID" value="KAK8838818.1"/>
    <property type="molecule type" value="Genomic_DNA"/>
</dbReference>